<dbReference type="InterPro" id="IPR039657">
    <property type="entry name" value="Dimethylallyltransferase"/>
</dbReference>
<dbReference type="FunFam" id="3.30.160.60:FF:002405">
    <property type="entry name" value="tRNA dimethylallyltransferase"/>
    <property type="match status" value="1"/>
</dbReference>
<keyword evidence="2 6" id="KW-0808">Transferase</keyword>
<dbReference type="InterPro" id="IPR027417">
    <property type="entry name" value="P-loop_NTPase"/>
</dbReference>
<evidence type="ECO:0000256" key="4">
    <source>
        <dbReference type="ARBA" id="ARBA00022741"/>
    </source>
</evidence>
<dbReference type="EMBL" id="BSYO01000001">
    <property type="protein sequence ID" value="GMG98469.1"/>
    <property type="molecule type" value="Genomic_DNA"/>
</dbReference>
<reference evidence="8" key="1">
    <citation type="submission" date="2023-05" db="EMBL/GenBank/DDBJ databases">
        <title>Nepenthes gracilis genome sequencing.</title>
        <authorList>
            <person name="Fukushima K."/>
        </authorList>
    </citation>
    <scope>NUCLEOTIDE SEQUENCE</scope>
    <source>
        <strain evidence="8">SING2019-196</strain>
    </source>
</reference>
<feature type="compositionally biased region" description="Polar residues" evidence="7">
    <location>
        <begin position="465"/>
        <end position="482"/>
    </location>
</feature>
<dbReference type="Gene3D" id="3.30.160.60">
    <property type="entry name" value="Classic Zinc Finger"/>
    <property type="match status" value="1"/>
</dbReference>
<keyword evidence="3" id="KW-0203">Cytokinin biosynthesis</keyword>
<evidence type="ECO:0000313" key="9">
    <source>
        <dbReference type="Proteomes" id="UP001279734"/>
    </source>
</evidence>
<dbReference type="Proteomes" id="UP001279734">
    <property type="component" value="Unassembled WGS sequence"/>
</dbReference>
<feature type="compositionally biased region" description="Basic residues" evidence="7">
    <location>
        <begin position="449"/>
        <end position="464"/>
    </location>
</feature>
<dbReference type="Pfam" id="PF01715">
    <property type="entry name" value="IPPT"/>
    <property type="match status" value="1"/>
</dbReference>
<keyword evidence="5 6" id="KW-0067">ATP-binding</keyword>
<organism evidence="8 9">
    <name type="scientific">Nepenthes gracilis</name>
    <name type="common">Slender pitcher plant</name>
    <dbReference type="NCBI Taxonomy" id="150966"/>
    <lineage>
        <taxon>Eukaryota</taxon>
        <taxon>Viridiplantae</taxon>
        <taxon>Streptophyta</taxon>
        <taxon>Embryophyta</taxon>
        <taxon>Tracheophyta</taxon>
        <taxon>Spermatophyta</taxon>
        <taxon>Magnoliopsida</taxon>
        <taxon>eudicotyledons</taxon>
        <taxon>Gunneridae</taxon>
        <taxon>Pentapetalae</taxon>
        <taxon>Caryophyllales</taxon>
        <taxon>Nepenthaceae</taxon>
        <taxon>Nepenthes</taxon>
    </lineage>
</organism>
<dbReference type="PANTHER" id="PTHR11088:SF82">
    <property type="entry name" value="TRNA DIMETHYLALLYLTRANSFERASE 2"/>
    <property type="match status" value="1"/>
</dbReference>
<keyword evidence="9" id="KW-1185">Reference proteome</keyword>
<dbReference type="PANTHER" id="PTHR11088">
    <property type="entry name" value="TRNA DIMETHYLALLYLTRANSFERASE"/>
    <property type="match status" value="1"/>
</dbReference>
<feature type="region of interest" description="Disordered" evidence="7">
    <location>
        <begin position="1"/>
        <end position="22"/>
    </location>
</feature>
<name>A0AAD3P1P0_NEPGR</name>
<dbReference type="SUPFAM" id="SSF52540">
    <property type="entry name" value="P-loop containing nucleoside triphosphate hydrolases"/>
    <property type="match status" value="2"/>
</dbReference>
<dbReference type="GO" id="GO:0005524">
    <property type="term" value="F:ATP binding"/>
    <property type="evidence" value="ECO:0007669"/>
    <property type="project" value="UniProtKB-KW"/>
</dbReference>
<comment type="similarity">
    <text evidence="1 6">Belongs to the IPP transferase family.</text>
</comment>
<keyword evidence="4 6" id="KW-0547">Nucleotide-binding</keyword>
<dbReference type="AlphaFoldDB" id="A0AAD3P1P0"/>
<evidence type="ECO:0000256" key="5">
    <source>
        <dbReference type="ARBA" id="ARBA00022840"/>
    </source>
</evidence>
<dbReference type="HAMAP" id="MF_00185">
    <property type="entry name" value="IPP_trans"/>
    <property type="match status" value="1"/>
</dbReference>
<evidence type="ECO:0000256" key="6">
    <source>
        <dbReference type="RuleBase" id="RU003785"/>
    </source>
</evidence>
<evidence type="ECO:0000313" key="8">
    <source>
        <dbReference type="EMBL" id="GMG98469.1"/>
    </source>
</evidence>
<dbReference type="GO" id="GO:0052381">
    <property type="term" value="F:tRNA dimethylallyltransferase activity"/>
    <property type="evidence" value="ECO:0007669"/>
    <property type="project" value="InterPro"/>
</dbReference>
<accession>A0AAD3P1P0</accession>
<protein>
    <recommendedName>
        <fullName evidence="10">tRNA dimethylallyltransferase 2</fullName>
    </recommendedName>
</protein>
<dbReference type="GO" id="GO:0009691">
    <property type="term" value="P:cytokinin biosynthetic process"/>
    <property type="evidence" value="ECO:0007669"/>
    <property type="project" value="UniProtKB-KW"/>
</dbReference>
<evidence type="ECO:0000256" key="3">
    <source>
        <dbReference type="ARBA" id="ARBA00022712"/>
    </source>
</evidence>
<dbReference type="NCBIfam" id="TIGR00174">
    <property type="entry name" value="miaA"/>
    <property type="match status" value="1"/>
</dbReference>
<evidence type="ECO:0008006" key="10">
    <source>
        <dbReference type="Google" id="ProtNLM"/>
    </source>
</evidence>
<evidence type="ECO:0000256" key="1">
    <source>
        <dbReference type="ARBA" id="ARBA00005842"/>
    </source>
</evidence>
<feature type="region of interest" description="Disordered" evidence="7">
    <location>
        <begin position="444"/>
        <end position="488"/>
    </location>
</feature>
<dbReference type="InterPro" id="IPR018022">
    <property type="entry name" value="IPT"/>
</dbReference>
<evidence type="ECO:0000256" key="2">
    <source>
        <dbReference type="ARBA" id="ARBA00022679"/>
    </source>
</evidence>
<evidence type="ECO:0000256" key="7">
    <source>
        <dbReference type="SAM" id="MobiDB-lite"/>
    </source>
</evidence>
<proteinExistence type="inferred from homology"/>
<dbReference type="GO" id="GO:0006400">
    <property type="term" value="P:tRNA modification"/>
    <property type="evidence" value="ECO:0007669"/>
    <property type="project" value="TreeGrafter"/>
</dbReference>
<comment type="caution">
    <text evidence="8">The sequence shown here is derived from an EMBL/GenBank/DDBJ whole genome shotgun (WGS) entry which is preliminary data.</text>
</comment>
<sequence>MDSTVGFEEAPNPNNGIPRSKPKIVVIMGPTGSGKSRLAIDLASRFPVEVINADSMQVYGGLDVLTNKVPLPEQKGVPHHLLGTISPTVEFNAKDFRDVAIPLIEDILSRNHLPVLVGGTNFYIQALVSPFLLDDSVEDMCNGCLSDTSAVSEPEYDLDVGKGDGSYSYECLKVLDPVAANRVHPNDRRKVEQYLDLIARSQILPSKLFQGKMAENWGRLDNSRYNCCFVCVDASLAVLDEYVGQRVDKMIDAGLLDEVYDIYTQNADYTRGLRQAVGVREFVDLLRAYFHEERREANDSVSASVIDSPNIRKENVRGILNSSDNQIKCLLEESINKLKANTRRLVRRQKRRINRLQTLFGWDIHRVDSTEFLCGGNSDEMWFKHVVEPAALLIRSFLSNNPILVTDVDDRLNTIAPKIIKRDLWTQYVCKACGDRVLRGGHEWEQHKQGRGHRKRVSRLKRCSVSRSPETSSLSSVGTNHGSTDKIT</sequence>
<gene>
    <name evidence="8" type="ORF">Nepgr_000309</name>
</gene>
<dbReference type="Gene3D" id="3.40.50.300">
    <property type="entry name" value="P-loop containing nucleotide triphosphate hydrolases"/>
    <property type="match status" value="1"/>
</dbReference>
<dbReference type="GO" id="GO:0005739">
    <property type="term" value="C:mitochondrion"/>
    <property type="evidence" value="ECO:0007669"/>
    <property type="project" value="TreeGrafter"/>
</dbReference>
<dbReference type="Gene3D" id="1.10.20.140">
    <property type="match status" value="1"/>
</dbReference>